<feature type="transmembrane region" description="Helical" evidence="6">
    <location>
        <begin position="237"/>
        <end position="255"/>
    </location>
</feature>
<dbReference type="Proteomes" id="UP001271007">
    <property type="component" value="Unassembled WGS sequence"/>
</dbReference>
<dbReference type="EMBL" id="JAWDJX010000056">
    <property type="protein sequence ID" value="KAK3047807.1"/>
    <property type="molecule type" value="Genomic_DNA"/>
</dbReference>
<dbReference type="AlphaFoldDB" id="A0AAJ0D783"/>
<dbReference type="PIRSF" id="PIRSF006060">
    <property type="entry name" value="AA_transporter"/>
    <property type="match status" value="1"/>
</dbReference>
<evidence type="ECO:0000256" key="2">
    <source>
        <dbReference type="ARBA" id="ARBA00022448"/>
    </source>
</evidence>
<evidence type="ECO:0000313" key="8">
    <source>
        <dbReference type="Proteomes" id="UP001271007"/>
    </source>
</evidence>
<comment type="subcellular location">
    <subcellularLocation>
        <location evidence="1">Membrane</location>
        <topology evidence="1">Multi-pass membrane protein</topology>
    </subcellularLocation>
</comment>
<accession>A0AAJ0D783</accession>
<evidence type="ECO:0000256" key="3">
    <source>
        <dbReference type="ARBA" id="ARBA00022692"/>
    </source>
</evidence>
<dbReference type="Gene3D" id="1.20.1740.10">
    <property type="entry name" value="Amino acid/polyamine transporter I"/>
    <property type="match status" value="1"/>
</dbReference>
<feature type="transmembrane region" description="Helical" evidence="6">
    <location>
        <begin position="57"/>
        <end position="76"/>
    </location>
</feature>
<protein>
    <recommendedName>
        <fullName evidence="9">Amino acid transporter</fullName>
    </recommendedName>
</protein>
<feature type="transmembrane region" description="Helical" evidence="6">
    <location>
        <begin position="181"/>
        <end position="203"/>
    </location>
</feature>
<comment type="caution">
    <text evidence="7">The sequence shown here is derived from an EMBL/GenBank/DDBJ whole genome shotgun (WGS) entry which is preliminary data.</text>
</comment>
<proteinExistence type="predicted"/>
<feature type="transmembrane region" description="Helical" evidence="6">
    <location>
        <begin position="261"/>
        <end position="287"/>
    </location>
</feature>
<evidence type="ECO:0008006" key="9">
    <source>
        <dbReference type="Google" id="ProtNLM"/>
    </source>
</evidence>
<feature type="transmembrane region" description="Helical" evidence="6">
    <location>
        <begin position="341"/>
        <end position="361"/>
    </location>
</feature>
<gene>
    <name evidence="7" type="ORF">LTR09_010782</name>
</gene>
<evidence type="ECO:0000256" key="4">
    <source>
        <dbReference type="ARBA" id="ARBA00022989"/>
    </source>
</evidence>
<keyword evidence="4 6" id="KW-1133">Transmembrane helix</keyword>
<dbReference type="GO" id="GO:0016020">
    <property type="term" value="C:membrane"/>
    <property type="evidence" value="ECO:0007669"/>
    <property type="project" value="UniProtKB-SubCell"/>
</dbReference>
<keyword evidence="2" id="KW-0813">Transport</keyword>
<feature type="transmembrane region" description="Helical" evidence="6">
    <location>
        <begin position="308"/>
        <end position="329"/>
    </location>
</feature>
<keyword evidence="8" id="KW-1185">Reference proteome</keyword>
<feature type="transmembrane region" description="Helical" evidence="6">
    <location>
        <begin position="135"/>
        <end position="161"/>
    </location>
</feature>
<dbReference type="PANTHER" id="PTHR45649:SF41">
    <property type="entry name" value="TRANSPORTER, PUTATIVE (EUROFUNG)-RELATED"/>
    <property type="match status" value="1"/>
</dbReference>
<dbReference type="Pfam" id="PF13520">
    <property type="entry name" value="AA_permease_2"/>
    <property type="match status" value="1"/>
</dbReference>
<keyword evidence="3 6" id="KW-0812">Transmembrane</keyword>
<evidence type="ECO:0000313" key="7">
    <source>
        <dbReference type="EMBL" id="KAK3047807.1"/>
    </source>
</evidence>
<evidence type="ECO:0000256" key="6">
    <source>
        <dbReference type="SAM" id="Phobius"/>
    </source>
</evidence>
<dbReference type="PANTHER" id="PTHR45649">
    <property type="entry name" value="AMINO-ACID PERMEASE BAT1"/>
    <property type="match status" value="1"/>
</dbReference>
<reference evidence="7" key="1">
    <citation type="submission" date="2023-04" db="EMBL/GenBank/DDBJ databases">
        <title>Black Yeasts Isolated from many extreme environments.</title>
        <authorList>
            <person name="Coleine C."/>
            <person name="Stajich J.E."/>
            <person name="Selbmann L."/>
        </authorList>
    </citation>
    <scope>NUCLEOTIDE SEQUENCE</scope>
    <source>
        <strain evidence="7">CCFEE 5312</strain>
    </source>
</reference>
<feature type="transmembrane region" description="Helical" evidence="6">
    <location>
        <begin position="96"/>
        <end position="114"/>
    </location>
</feature>
<name>A0AAJ0D783_9PEZI</name>
<dbReference type="GO" id="GO:0022857">
    <property type="term" value="F:transmembrane transporter activity"/>
    <property type="evidence" value="ECO:0007669"/>
    <property type="project" value="InterPro"/>
</dbReference>
<evidence type="ECO:0000256" key="5">
    <source>
        <dbReference type="ARBA" id="ARBA00023136"/>
    </source>
</evidence>
<dbReference type="InterPro" id="IPR002293">
    <property type="entry name" value="AA/rel_permease1"/>
</dbReference>
<keyword evidence="5 6" id="KW-0472">Membrane</keyword>
<feature type="transmembrane region" description="Helical" evidence="6">
    <location>
        <begin position="26"/>
        <end position="45"/>
    </location>
</feature>
<organism evidence="7 8">
    <name type="scientific">Extremus antarcticus</name>
    <dbReference type="NCBI Taxonomy" id="702011"/>
    <lineage>
        <taxon>Eukaryota</taxon>
        <taxon>Fungi</taxon>
        <taxon>Dikarya</taxon>
        <taxon>Ascomycota</taxon>
        <taxon>Pezizomycotina</taxon>
        <taxon>Dothideomycetes</taxon>
        <taxon>Dothideomycetidae</taxon>
        <taxon>Mycosphaerellales</taxon>
        <taxon>Extremaceae</taxon>
        <taxon>Extremus</taxon>
    </lineage>
</organism>
<sequence>MYFALAGLVQEMVAVAYPDTKFVEAWQITILIFAFTLLVVAINIWGGHHLPLAEGIILFAHIFAFFAFLVTFWVMADHAPVHQVFTQFYNGGGWPTTGLSCMVGLTSPIWSFIGPDAGAHMSEELKDASIQLPKAMMWSILLNGVMGITMLITFCFCIHDVDAFVNMDTDYPVIVVLYQATGSYAATCVLGSILILLLFFSTVTTVASSSRQIWSFARDHGFIFSAWIRQVVPGWDVPVNSLLVCLGVWLILATINFGSDVVLGAILSVSNAALLLSYFISIGALRLRRLRGEPLLPRRWSLGKWGGVINDITLVFLAVTFFFSFWPSYSLAADPTALADFNWAVVVLAIVGLLAFVYYFAGGRRKYVAPVGLVKAE</sequence>
<evidence type="ECO:0000256" key="1">
    <source>
        <dbReference type="ARBA" id="ARBA00004141"/>
    </source>
</evidence>